<sequence length="166" mass="19192">MEPKSAETSLMRMMAGIMRQHHYNSHLMLKDQDVHPGQPPVLFELSRTDGLRQSELAKRMRVKPATLTVMLNRMVKNGHVERRADPDDQRVSRVFLTDKGRAAVDEVRAALHTSEEYVFEGVTPEEKMLLRRLLLHMFDNVKKVEHIISRQTKEEPNHAANANKMD</sequence>
<dbReference type="InterPro" id="IPR036388">
    <property type="entry name" value="WH-like_DNA-bd_sf"/>
</dbReference>
<accession>A0A5C4T894</accession>
<dbReference type="Pfam" id="PF01047">
    <property type="entry name" value="MarR"/>
    <property type="match status" value="1"/>
</dbReference>
<dbReference type="Gene3D" id="1.10.10.10">
    <property type="entry name" value="Winged helix-like DNA-binding domain superfamily/Winged helix DNA-binding domain"/>
    <property type="match status" value="1"/>
</dbReference>
<evidence type="ECO:0000256" key="3">
    <source>
        <dbReference type="ARBA" id="ARBA00023163"/>
    </source>
</evidence>
<keyword evidence="6" id="KW-1185">Reference proteome</keyword>
<evidence type="ECO:0000259" key="4">
    <source>
        <dbReference type="PROSITE" id="PS50995"/>
    </source>
</evidence>
<proteinExistence type="predicted"/>
<dbReference type="OrthoDB" id="6400170at2"/>
<evidence type="ECO:0000256" key="2">
    <source>
        <dbReference type="ARBA" id="ARBA00023125"/>
    </source>
</evidence>
<dbReference type="PANTHER" id="PTHR42756">
    <property type="entry name" value="TRANSCRIPTIONAL REGULATOR, MARR"/>
    <property type="match status" value="1"/>
</dbReference>
<organism evidence="5 6">
    <name type="scientific">Paenibacillus hemerocallicola</name>
    <dbReference type="NCBI Taxonomy" id="1172614"/>
    <lineage>
        <taxon>Bacteria</taxon>
        <taxon>Bacillati</taxon>
        <taxon>Bacillota</taxon>
        <taxon>Bacilli</taxon>
        <taxon>Bacillales</taxon>
        <taxon>Paenibacillaceae</taxon>
        <taxon>Paenibacillus</taxon>
    </lineage>
</organism>
<dbReference type="GO" id="GO:0003700">
    <property type="term" value="F:DNA-binding transcription factor activity"/>
    <property type="evidence" value="ECO:0007669"/>
    <property type="project" value="InterPro"/>
</dbReference>
<dbReference type="Proteomes" id="UP000307943">
    <property type="component" value="Unassembled WGS sequence"/>
</dbReference>
<dbReference type="PROSITE" id="PS50995">
    <property type="entry name" value="HTH_MARR_2"/>
    <property type="match status" value="1"/>
</dbReference>
<keyword evidence="1" id="KW-0805">Transcription regulation</keyword>
<dbReference type="GO" id="GO:0003677">
    <property type="term" value="F:DNA binding"/>
    <property type="evidence" value="ECO:0007669"/>
    <property type="project" value="UniProtKB-KW"/>
</dbReference>
<dbReference type="PRINTS" id="PR00598">
    <property type="entry name" value="HTHMARR"/>
</dbReference>
<keyword evidence="2" id="KW-0238">DNA-binding</keyword>
<dbReference type="PANTHER" id="PTHR42756:SF1">
    <property type="entry name" value="TRANSCRIPTIONAL REPRESSOR OF EMRAB OPERON"/>
    <property type="match status" value="1"/>
</dbReference>
<dbReference type="InterPro" id="IPR000835">
    <property type="entry name" value="HTH_MarR-typ"/>
</dbReference>
<keyword evidence="3" id="KW-0804">Transcription</keyword>
<evidence type="ECO:0000313" key="6">
    <source>
        <dbReference type="Proteomes" id="UP000307943"/>
    </source>
</evidence>
<evidence type="ECO:0000256" key="1">
    <source>
        <dbReference type="ARBA" id="ARBA00023015"/>
    </source>
</evidence>
<dbReference type="SUPFAM" id="SSF46785">
    <property type="entry name" value="Winged helix' DNA-binding domain"/>
    <property type="match status" value="1"/>
</dbReference>
<dbReference type="SMART" id="SM00347">
    <property type="entry name" value="HTH_MARR"/>
    <property type="match status" value="1"/>
</dbReference>
<dbReference type="InterPro" id="IPR036390">
    <property type="entry name" value="WH_DNA-bd_sf"/>
</dbReference>
<name>A0A5C4T894_9BACL</name>
<evidence type="ECO:0000313" key="5">
    <source>
        <dbReference type="EMBL" id="TNJ65152.1"/>
    </source>
</evidence>
<reference evidence="5 6" key="1">
    <citation type="submission" date="2019-05" db="EMBL/GenBank/DDBJ databases">
        <title>We sequenced the genome of Paenibacillus hemerocallicola KCTC 33185 for further insight into its adaptation and study the phylogeny of Paenibacillus.</title>
        <authorList>
            <person name="Narsing Rao M.P."/>
        </authorList>
    </citation>
    <scope>NUCLEOTIDE SEQUENCE [LARGE SCALE GENOMIC DNA]</scope>
    <source>
        <strain evidence="5 6">KCTC 33185</strain>
    </source>
</reference>
<dbReference type="EMBL" id="VDCQ01000021">
    <property type="protein sequence ID" value="TNJ65152.1"/>
    <property type="molecule type" value="Genomic_DNA"/>
</dbReference>
<dbReference type="AlphaFoldDB" id="A0A5C4T894"/>
<dbReference type="RefSeq" id="WP_139603276.1">
    <property type="nucleotide sequence ID" value="NZ_VDCQ01000021.1"/>
</dbReference>
<feature type="domain" description="HTH marR-type" evidence="4">
    <location>
        <begin position="7"/>
        <end position="139"/>
    </location>
</feature>
<protein>
    <submittedName>
        <fullName evidence="5">MarR family transcriptional regulator</fullName>
    </submittedName>
</protein>
<comment type="caution">
    <text evidence="5">The sequence shown here is derived from an EMBL/GenBank/DDBJ whole genome shotgun (WGS) entry which is preliminary data.</text>
</comment>
<gene>
    <name evidence="5" type="ORF">FE784_16265</name>
</gene>